<keyword evidence="4" id="KW-1185">Reference proteome</keyword>
<feature type="compositionally biased region" description="Polar residues" evidence="2">
    <location>
        <begin position="57"/>
        <end position="66"/>
    </location>
</feature>
<feature type="compositionally biased region" description="Polar residues" evidence="2">
    <location>
        <begin position="123"/>
        <end position="134"/>
    </location>
</feature>
<reference evidence="4" key="1">
    <citation type="submission" date="2024-06" db="EMBL/GenBank/DDBJ databases">
        <title>Multi-omics analyses provide insights into the biosynthesis of the anticancer antibiotic pleurotin in Hohenbuehelia grisea.</title>
        <authorList>
            <person name="Weaver J.A."/>
            <person name="Alberti F."/>
        </authorList>
    </citation>
    <scope>NUCLEOTIDE SEQUENCE [LARGE SCALE GENOMIC DNA]</scope>
    <source>
        <strain evidence="4">T-177</strain>
    </source>
</reference>
<feature type="region of interest" description="Disordered" evidence="2">
    <location>
        <begin position="120"/>
        <end position="151"/>
    </location>
</feature>
<proteinExistence type="predicted"/>
<evidence type="ECO:0000256" key="1">
    <source>
        <dbReference type="SAM" id="Coils"/>
    </source>
</evidence>
<feature type="coiled-coil region" evidence="1">
    <location>
        <begin position="201"/>
        <end position="249"/>
    </location>
</feature>
<feature type="compositionally biased region" description="Basic and acidic residues" evidence="2">
    <location>
        <begin position="138"/>
        <end position="151"/>
    </location>
</feature>
<feature type="compositionally biased region" description="Polar residues" evidence="2">
    <location>
        <begin position="90"/>
        <end position="103"/>
    </location>
</feature>
<evidence type="ECO:0000256" key="2">
    <source>
        <dbReference type="SAM" id="MobiDB-lite"/>
    </source>
</evidence>
<name>A0ABR3IYI8_9AGAR</name>
<protein>
    <submittedName>
        <fullName evidence="3">Uncharacterized protein</fullName>
    </submittedName>
</protein>
<dbReference type="EMBL" id="JASNQZ010000014">
    <property type="protein sequence ID" value="KAL0948381.1"/>
    <property type="molecule type" value="Genomic_DNA"/>
</dbReference>
<organism evidence="3 4">
    <name type="scientific">Hohenbuehelia grisea</name>
    <dbReference type="NCBI Taxonomy" id="104357"/>
    <lineage>
        <taxon>Eukaryota</taxon>
        <taxon>Fungi</taxon>
        <taxon>Dikarya</taxon>
        <taxon>Basidiomycota</taxon>
        <taxon>Agaricomycotina</taxon>
        <taxon>Agaricomycetes</taxon>
        <taxon>Agaricomycetidae</taxon>
        <taxon>Agaricales</taxon>
        <taxon>Pleurotineae</taxon>
        <taxon>Pleurotaceae</taxon>
        <taxon>Hohenbuehelia</taxon>
    </lineage>
</organism>
<evidence type="ECO:0000313" key="3">
    <source>
        <dbReference type="EMBL" id="KAL0948381.1"/>
    </source>
</evidence>
<feature type="compositionally biased region" description="Polar residues" evidence="2">
    <location>
        <begin position="1"/>
        <end position="10"/>
    </location>
</feature>
<keyword evidence="1" id="KW-0175">Coiled coil</keyword>
<accession>A0ABR3IYI8</accession>
<feature type="region of interest" description="Disordered" evidence="2">
    <location>
        <begin position="1"/>
        <end position="71"/>
    </location>
</feature>
<evidence type="ECO:0000313" key="4">
    <source>
        <dbReference type="Proteomes" id="UP001556367"/>
    </source>
</evidence>
<comment type="caution">
    <text evidence="3">The sequence shown here is derived from an EMBL/GenBank/DDBJ whole genome shotgun (WGS) entry which is preliminary data.</text>
</comment>
<dbReference type="Proteomes" id="UP001556367">
    <property type="component" value="Unassembled WGS sequence"/>
</dbReference>
<feature type="region of interest" description="Disordered" evidence="2">
    <location>
        <begin position="90"/>
        <end position="109"/>
    </location>
</feature>
<gene>
    <name evidence="3" type="ORF">HGRIS_010963</name>
</gene>
<sequence>MSTSHSTTHGISDHHERNKTKNPAKTPATPVHPPERRSHRIQVESAQNSELSHHPRSQSPASNSEHSSSGVITSTISSAVGSVRTLFSTITSSGTKDGSSSHRSPVDTDSRANLVQHAVSDADTATDSKGSASLGSKPEGKAKRPSSDQDRIRWVAEQRNEVHTVIENLRGDLNHVKKLNEKYQISLQQLSQSHQQSTSQLMHLQQHLANTQSVNEKLQSENAILRQQVADLRERKDEAESAADILTLDPFFTRVDQISEAAVISNGNPSLASINAAVDDLVSDLLDTASEFESLQGHMATFQPHFFNQYLLDTLRQPQLKDDARGYLTDAILHDMLSGLLWNTFFADPAVYCARINNLHSNLSALHAEIAKDVPWSVSQRWRAITLANASKSCSPQACIHTSPITDVIIDFVAWAHSTPTEQFDRVGLNKSLTNIFWDAHQLSLIIKRDFLSSQVTVARARRVPTNDKFLSFHPHHSACVWSSMGVRVGDDVVGTYKLGLDLTDEKGAIKYLVKPEVITSALMRTILK</sequence>